<name>A0A437MLU8_9PROT</name>
<keyword evidence="1" id="KW-0732">Signal</keyword>
<comment type="caution">
    <text evidence="2">The sequence shown here is derived from an EMBL/GenBank/DDBJ whole genome shotgun (WGS) entry which is preliminary data.</text>
</comment>
<accession>A0A437MLU8</accession>
<keyword evidence="3" id="KW-1185">Reference proteome</keyword>
<dbReference type="OrthoDB" id="9895472at2"/>
<organism evidence="2 3">
    <name type="scientific">Rhodovarius crocodyli</name>
    <dbReference type="NCBI Taxonomy" id="1979269"/>
    <lineage>
        <taxon>Bacteria</taxon>
        <taxon>Pseudomonadati</taxon>
        <taxon>Pseudomonadota</taxon>
        <taxon>Alphaproteobacteria</taxon>
        <taxon>Acetobacterales</taxon>
        <taxon>Roseomonadaceae</taxon>
        <taxon>Rhodovarius</taxon>
    </lineage>
</organism>
<dbReference type="EMBL" id="SACL01000001">
    <property type="protein sequence ID" value="RVT98593.1"/>
    <property type="molecule type" value="Genomic_DNA"/>
</dbReference>
<dbReference type="AlphaFoldDB" id="A0A437MLU8"/>
<protein>
    <submittedName>
        <fullName evidence="2">Uncharacterized protein</fullName>
    </submittedName>
</protein>
<gene>
    <name evidence="2" type="ORF">EOD42_00300</name>
</gene>
<reference evidence="2 3" key="1">
    <citation type="submission" date="2019-01" db="EMBL/GenBank/DDBJ databases">
        <authorList>
            <person name="Chen W.-M."/>
        </authorList>
    </citation>
    <scope>NUCLEOTIDE SEQUENCE [LARGE SCALE GENOMIC DNA]</scope>
    <source>
        <strain evidence="2 3">CCP-6</strain>
    </source>
</reference>
<dbReference type="RefSeq" id="WP_127785065.1">
    <property type="nucleotide sequence ID" value="NZ_SACL01000001.1"/>
</dbReference>
<evidence type="ECO:0000256" key="1">
    <source>
        <dbReference type="SAM" id="SignalP"/>
    </source>
</evidence>
<dbReference type="Proteomes" id="UP000282957">
    <property type="component" value="Unassembled WGS sequence"/>
</dbReference>
<sequence length="103" mass="10531">MIRKTMILAGVLMLGAVGAHAQGGGVSPNLPINHPVMTPMAAPAPVMIQQPVQAPMPPVQTTVRQADPLAGVSLPNQRVGDAAYNGGGVVLEHGPDGVTRQIQ</sequence>
<feature type="chain" id="PRO_5019011561" evidence="1">
    <location>
        <begin position="22"/>
        <end position="103"/>
    </location>
</feature>
<evidence type="ECO:0000313" key="2">
    <source>
        <dbReference type="EMBL" id="RVT98593.1"/>
    </source>
</evidence>
<evidence type="ECO:0000313" key="3">
    <source>
        <dbReference type="Proteomes" id="UP000282957"/>
    </source>
</evidence>
<feature type="signal peptide" evidence="1">
    <location>
        <begin position="1"/>
        <end position="21"/>
    </location>
</feature>
<proteinExistence type="predicted"/>